<dbReference type="GO" id="GO:0003677">
    <property type="term" value="F:DNA binding"/>
    <property type="evidence" value="ECO:0007669"/>
    <property type="project" value="InterPro"/>
</dbReference>
<evidence type="ECO:0000313" key="3">
    <source>
        <dbReference type="EMBL" id="PWN64109.1"/>
    </source>
</evidence>
<proteinExistence type="predicted"/>
<protein>
    <submittedName>
        <fullName evidence="3">IS110 family transposase</fullName>
    </submittedName>
</protein>
<organism evidence="3 4">
    <name type="scientific">Chryseobacterium viscerum</name>
    <dbReference type="NCBI Taxonomy" id="1037377"/>
    <lineage>
        <taxon>Bacteria</taxon>
        <taxon>Pseudomonadati</taxon>
        <taxon>Bacteroidota</taxon>
        <taxon>Flavobacteriia</taxon>
        <taxon>Flavobacteriales</taxon>
        <taxon>Weeksellaceae</taxon>
        <taxon>Chryseobacterium group</taxon>
        <taxon>Chryseobacterium</taxon>
    </lineage>
</organism>
<accession>A0A316WSD4</accession>
<comment type="caution">
    <text evidence="3">The sequence shown here is derived from an EMBL/GenBank/DDBJ whole genome shotgun (WGS) entry which is preliminary data.</text>
</comment>
<dbReference type="Proteomes" id="UP000236413">
    <property type="component" value="Unassembled WGS sequence"/>
</dbReference>
<dbReference type="InterPro" id="IPR002525">
    <property type="entry name" value="Transp_IS110-like_N"/>
</dbReference>
<feature type="domain" description="Transposase IS116/IS110/IS902 C-terminal" evidence="2">
    <location>
        <begin position="210"/>
        <end position="293"/>
    </location>
</feature>
<dbReference type="PANTHER" id="PTHR33055">
    <property type="entry name" value="TRANSPOSASE FOR INSERTION SEQUENCE ELEMENT IS1111A"/>
    <property type="match status" value="1"/>
</dbReference>
<gene>
    <name evidence="3" type="ORF">C1634_005815</name>
</gene>
<reference evidence="3 4" key="1">
    <citation type="submission" date="2018-04" db="EMBL/GenBank/DDBJ databases">
        <title>Chryseobacterium oncorhynchi 701B-08T from rainbow trout, and Chryseobacterium viscerum 687B-08T from diseased fish.</title>
        <authorList>
            <person name="Jeong J.-J."/>
            <person name="Lee Y.J."/>
            <person name="Pathiraja D."/>
            <person name="Park B."/>
            <person name="Choi I.-G."/>
            <person name="Kim K.D."/>
        </authorList>
    </citation>
    <scope>NUCLEOTIDE SEQUENCE [LARGE SCALE GENOMIC DNA]</scope>
    <source>
        <strain evidence="3 4">687B-08</strain>
    </source>
</reference>
<evidence type="ECO:0000259" key="2">
    <source>
        <dbReference type="Pfam" id="PF02371"/>
    </source>
</evidence>
<evidence type="ECO:0000313" key="4">
    <source>
        <dbReference type="Proteomes" id="UP000236413"/>
    </source>
</evidence>
<evidence type="ECO:0000259" key="1">
    <source>
        <dbReference type="Pfam" id="PF01548"/>
    </source>
</evidence>
<sequence length="354" mass="40179">MTILKQVAGIDVAQKELVVSLGRMDQELTLEIFDYKVFPNNPKGFKALTQWAEKQVKNDVKIHYVMEATGVYHESLAYFLTDNGSEVSIVLPNKISNFFRTLDVNTVTDKTASQAITRFGLERKLEVWQKPKKIFRDLKQLTRERGQLIADRTVLKNQLHAENAEAFPNQSSINRTNKRIRLIDKQDLEIKAEIGALVKKDTELVKKINMITTIPGVGKLTAVIALAETNGFELIKSKKQLVSYSGLDVKLKDSGTSVKGTPRISKKGNRHLRKAMHMPALSAMRFNDQHKALFVRLVSKHGIKMKAAVAVQRKILELIYVIFKTDKPFDKDYMPSNVPKEVAVIQKLEQPLRK</sequence>
<dbReference type="NCBIfam" id="NF033542">
    <property type="entry name" value="transpos_IS110"/>
    <property type="match status" value="1"/>
</dbReference>
<dbReference type="GO" id="GO:0004803">
    <property type="term" value="F:transposase activity"/>
    <property type="evidence" value="ECO:0007669"/>
    <property type="project" value="InterPro"/>
</dbReference>
<dbReference type="EMBL" id="PPEG02000002">
    <property type="protein sequence ID" value="PWN64109.1"/>
    <property type="molecule type" value="Genomic_DNA"/>
</dbReference>
<dbReference type="InterPro" id="IPR003346">
    <property type="entry name" value="Transposase_20"/>
</dbReference>
<feature type="domain" description="Transposase IS110-like N-terminal" evidence="1">
    <location>
        <begin position="8"/>
        <end position="161"/>
    </location>
</feature>
<name>A0A316WSD4_9FLAO</name>
<dbReference type="GO" id="GO:0006313">
    <property type="term" value="P:DNA transposition"/>
    <property type="evidence" value="ECO:0007669"/>
    <property type="project" value="InterPro"/>
</dbReference>
<dbReference type="RefSeq" id="WP_103234525.1">
    <property type="nucleotide sequence ID" value="NZ_PPEG02000002.1"/>
</dbReference>
<dbReference type="InterPro" id="IPR047650">
    <property type="entry name" value="Transpos_IS110"/>
</dbReference>
<dbReference type="Pfam" id="PF01548">
    <property type="entry name" value="DEDD_Tnp_IS110"/>
    <property type="match status" value="1"/>
</dbReference>
<dbReference type="AlphaFoldDB" id="A0A316WSD4"/>
<dbReference type="PANTHER" id="PTHR33055:SF13">
    <property type="entry name" value="TRANSPOSASE"/>
    <property type="match status" value="1"/>
</dbReference>
<dbReference type="Pfam" id="PF02371">
    <property type="entry name" value="Transposase_20"/>
    <property type="match status" value="1"/>
</dbReference>